<dbReference type="Proteomes" id="UP000299102">
    <property type="component" value="Unassembled WGS sequence"/>
</dbReference>
<evidence type="ECO:0000313" key="2">
    <source>
        <dbReference type="Proteomes" id="UP000299102"/>
    </source>
</evidence>
<reference evidence="1 2" key="1">
    <citation type="journal article" date="2019" name="Commun. Biol.">
        <title>The bagworm genome reveals a unique fibroin gene that provides high tensile strength.</title>
        <authorList>
            <person name="Kono N."/>
            <person name="Nakamura H."/>
            <person name="Ohtoshi R."/>
            <person name="Tomita M."/>
            <person name="Numata K."/>
            <person name="Arakawa K."/>
        </authorList>
    </citation>
    <scope>NUCLEOTIDE SEQUENCE [LARGE SCALE GENOMIC DNA]</scope>
</reference>
<evidence type="ECO:0000313" key="1">
    <source>
        <dbReference type="EMBL" id="GBP30160.1"/>
    </source>
</evidence>
<dbReference type="AlphaFoldDB" id="A0A4C1UV96"/>
<dbReference type="EMBL" id="BGZK01000230">
    <property type="protein sequence ID" value="GBP30160.1"/>
    <property type="molecule type" value="Genomic_DNA"/>
</dbReference>
<gene>
    <name evidence="1" type="ORF">EVAR_94467_1</name>
</gene>
<comment type="caution">
    <text evidence="1">The sequence shown here is derived from an EMBL/GenBank/DDBJ whole genome shotgun (WGS) entry which is preliminary data.</text>
</comment>
<keyword evidence="2" id="KW-1185">Reference proteome</keyword>
<name>A0A4C1UV96_EUMVA</name>
<sequence length="67" mass="7051">MTGKWANTENIIFTGDSNPLSSPASGIRVGGEFDAGGAIVLQIAKLHRLLRSRSLAVRNGRDPLGSC</sequence>
<protein>
    <submittedName>
        <fullName evidence="1">Uncharacterized protein</fullName>
    </submittedName>
</protein>
<proteinExistence type="predicted"/>
<organism evidence="1 2">
    <name type="scientific">Eumeta variegata</name>
    <name type="common">Bagworm moth</name>
    <name type="synonym">Eumeta japonica</name>
    <dbReference type="NCBI Taxonomy" id="151549"/>
    <lineage>
        <taxon>Eukaryota</taxon>
        <taxon>Metazoa</taxon>
        <taxon>Ecdysozoa</taxon>
        <taxon>Arthropoda</taxon>
        <taxon>Hexapoda</taxon>
        <taxon>Insecta</taxon>
        <taxon>Pterygota</taxon>
        <taxon>Neoptera</taxon>
        <taxon>Endopterygota</taxon>
        <taxon>Lepidoptera</taxon>
        <taxon>Glossata</taxon>
        <taxon>Ditrysia</taxon>
        <taxon>Tineoidea</taxon>
        <taxon>Psychidae</taxon>
        <taxon>Oiketicinae</taxon>
        <taxon>Eumeta</taxon>
    </lineage>
</organism>
<accession>A0A4C1UV96</accession>